<reference evidence="1 2" key="1">
    <citation type="submission" date="2018-06" db="EMBL/GenBank/DDBJ databases">
        <title>Fusarium incarnatum-equiseti species complex species 28.</title>
        <authorList>
            <person name="Gardiner D.M."/>
        </authorList>
    </citation>
    <scope>NUCLEOTIDE SEQUENCE [LARGE SCALE GENOMIC DNA]</scope>
    <source>
        <strain evidence="1 2">FIESC_28</strain>
    </source>
</reference>
<dbReference type="InterPro" id="IPR010828">
    <property type="entry name" value="Atf2/Sli1-like"/>
</dbReference>
<dbReference type="AlphaFoldDB" id="A0A366RVS8"/>
<dbReference type="RefSeq" id="XP_031016711.1">
    <property type="nucleotide sequence ID" value="XM_031159211.1"/>
</dbReference>
<dbReference type="Gene3D" id="3.30.559.30">
    <property type="entry name" value="Nonribosomal peptide synthetase, condensation domain"/>
    <property type="match status" value="1"/>
</dbReference>
<evidence type="ECO:0000313" key="1">
    <source>
        <dbReference type="EMBL" id="RBR20912.1"/>
    </source>
</evidence>
<dbReference type="OrthoDB" id="2150604at2759"/>
<dbReference type="SUPFAM" id="SSF52777">
    <property type="entry name" value="CoA-dependent acyltransferases"/>
    <property type="match status" value="2"/>
</dbReference>
<dbReference type="EMBL" id="QKXC01000104">
    <property type="protein sequence ID" value="RBR20912.1"/>
    <property type="molecule type" value="Genomic_DNA"/>
</dbReference>
<proteinExistence type="predicted"/>
<dbReference type="Pfam" id="PF07247">
    <property type="entry name" value="AATase"/>
    <property type="match status" value="1"/>
</dbReference>
<dbReference type="PANTHER" id="PTHR28037">
    <property type="entry name" value="ALCOHOL O-ACETYLTRANSFERASE 1-RELATED"/>
    <property type="match status" value="1"/>
</dbReference>
<dbReference type="Proteomes" id="UP000253153">
    <property type="component" value="Unassembled WGS sequence"/>
</dbReference>
<dbReference type="Gene3D" id="3.30.559.10">
    <property type="entry name" value="Chloramphenicol acetyltransferase-like domain"/>
    <property type="match status" value="1"/>
</dbReference>
<evidence type="ECO:0000313" key="2">
    <source>
        <dbReference type="Proteomes" id="UP000253153"/>
    </source>
</evidence>
<name>A0A366RVS8_9HYPO</name>
<accession>A0A366RVS8</accession>
<dbReference type="InterPro" id="IPR052058">
    <property type="entry name" value="Alcohol_O-acetyltransferase"/>
</dbReference>
<protein>
    <recommendedName>
        <fullName evidence="3">Alcohol acetyltransferase</fullName>
    </recommendedName>
</protein>
<keyword evidence="2" id="KW-1185">Reference proteome</keyword>
<evidence type="ECO:0008006" key="3">
    <source>
        <dbReference type="Google" id="ProtNLM"/>
    </source>
</evidence>
<sequence>MAEHQLPKIRPLGKLEEVAAAAHHIDFFTNCGFSAHYKASRPSAELDVESLILKAVSQVLLQHPILFAIPVVPETDRPYWGRLGSIDLKQVVSFVQRTQPLSSHSPTDDELDLLLEERHNTSFKVGYGTLPVWRLIILRDHDSQDGFTACFIYHHSSCDGTSAQIFQNAFQKALCDVSASSEDMRPEHIIYSNDAPISLPLEDLHPLPLPETLPQPDAAGVQEWRGSPVTIPCKTRYKSLSFPVRVLQSFAQECKRNKTTVTATLPALVARMLYDSLPSTTAALTCNLPVSLRSDLPPKQVDGVMGNFIDAFKVQLLRSDLDLDGTAWKHAKEIQKATRRYFSDISPSGEPYANVAVFKLIPDIKAFLASSVGNPRGESFEVSNLGTFPQSKNLPGDGSPFWHRGKLQLSRCAFAPGAPLVVCVVDDEEYVGFGFTWQADVGDDEVVESVIDKLRKYFGC</sequence>
<comment type="caution">
    <text evidence="1">The sequence shown here is derived from an EMBL/GenBank/DDBJ whole genome shotgun (WGS) entry which is preliminary data.</text>
</comment>
<dbReference type="GeneID" id="41994507"/>
<dbReference type="GO" id="GO:0008080">
    <property type="term" value="F:N-acetyltransferase activity"/>
    <property type="evidence" value="ECO:0007669"/>
    <property type="project" value="TreeGrafter"/>
</dbReference>
<dbReference type="PANTHER" id="PTHR28037:SF1">
    <property type="entry name" value="ALCOHOL O-ACETYLTRANSFERASE 1-RELATED"/>
    <property type="match status" value="1"/>
</dbReference>
<dbReference type="InterPro" id="IPR023213">
    <property type="entry name" value="CAT-like_dom_sf"/>
</dbReference>
<gene>
    <name evidence="1" type="ORF">FIESC28_05064</name>
</gene>
<organism evidence="1 2">
    <name type="scientific">Fusarium coffeatum</name>
    <dbReference type="NCBI Taxonomy" id="231269"/>
    <lineage>
        <taxon>Eukaryota</taxon>
        <taxon>Fungi</taxon>
        <taxon>Dikarya</taxon>
        <taxon>Ascomycota</taxon>
        <taxon>Pezizomycotina</taxon>
        <taxon>Sordariomycetes</taxon>
        <taxon>Hypocreomycetidae</taxon>
        <taxon>Hypocreales</taxon>
        <taxon>Nectriaceae</taxon>
        <taxon>Fusarium</taxon>
        <taxon>Fusarium incarnatum-equiseti species complex</taxon>
    </lineage>
</organism>